<proteinExistence type="predicted"/>
<organism evidence="1 2">
    <name type="scientific">Bremerella alba</name>
    <dbReference type="NCBI Taxonomy" id="980252"/>
    <lineage>
        <taxon>Bacteria</taxon>
        <taxon>Pseudomonadati</taxon>
        <taxon>Planctomycetota</taxon>
        <taxon>Planctomycetia</taxon>
        <taxon>Pirellulales</taxon>
        <taxon>Pirellulaceae</taxon>
        <taxon>Bremerella</taxon>
    </lineage>
</organism>
<dbReference type="Proteomes" id="UP000551616">
    <property type="component" value="Unassembled WGS sequence"/>
</dbReference>
<evidence type="ECO:0000313" key="1">
    <source>
        <dbReference type="EMBL" id="MBA2113223.1"/>
    </source>
</evidence>
<name>A0A7V8V1H9_9BACT</name>
<protein>
    <submittedName>
        <fullName evidence="1">Uncharacterized protein</fullName>
    </submittedName>
</protein>
<keyword evidence="2" id="KW-1185">Reference proteome</keyword>
<evidence type="ECO:0000313" key="2">
    <source>
        <dbReference type="Proteomes" id="UP000551616"/>
    </source>
</evidence>
<dbReference type="AlphaFoldDB" id="A0A7V8V1H9"/>
<gene>
    <name evidence="1" type="ORF">HOV93_03720</name>
</gene>
<comment type="caution">
    <text evidence="1">The sequence shown here is derived from an EMBL/GenBank/DDBJ whole genome shotgun (WGS) entry which is preliminary data.</text>
</comment>
<reference evidence="1 2" key="1">
    <citation type="submission" date="2020-05" db="EMBL/GenBank/DDBJ databases">
        <title>Bremerella alba sp. nov., a novel planctomycete isolated from the surface of the macroalga Fucus spiralis.</title>
        <authorList>
            <person name="Godinho O."/>
            <person name="Botelho R."/>
            <person name="Albuquerque L."/>
            <person name="Wiegand S."/>
            <person name="Da Costa M.S."/>
            <person name="Lobo-Da-Cunha A."/>
            <person name="Jogler C."/>
            <person name="Lage O.M."/>
        </authorList>
    </citation>
    <scope>NUCLEOTIDE SEQUENCE [LARGE SCALE GENOMIC DNA]</scope>
    <source>
        <strain evidence="1 2">FF15</strain>
    </source>
</reference>
<dbReference type="EMBL" id="JABRWO010000001">
    <property type="protein sequence ID" value="MBA2113223.1"/>
    <property type="molecule type" value="Genomic_DNA"/>
</dbReference>
<sequence length="71" mass="7607">MIDRGLQLMTRNPVEASVGMALVLMLCSGCGNSASEITGRVLLDGRQLDGAVIKLLLKANELRRVLKRPGS</sequence>
<accession>A0A7V8V1H9</accession>